<dbReference type="KEGG" id="lck:HN018_21740"/>
<feature type="transmembrane region" description="Helical" evidence="7">
    <location>
        <begin position="135"/>
        <end position="168"/>
    </location>
</feature>
<evidence type="ECO:0000256" key="6">
    <source>
        <dbReference type="ARBA" id="ARBA00023136"/>
    </source>
</evidence>
<evidence type="ECO:0000256" key="3">
    <source>
        <dbReference type="ARBA" id="ARBA00022475"/>
    </source>
</evidence>
<dbReference type="Pfam" id="PF02417">
    <property type="entry name" value="Chromate_transp"/>
    <property type="match status" value="1"/>
</dbReference>
<dbReference type="PANTHER" id="PTHR43663:SF1">
    <property type="entry name" value="CHROMATE TRANSPORTER"/>
    <property type="match status" value="1"/>
</dbReference>
<feature type="transmembrane region" description="Helical" evidence="7">
    <location>
        <begin position="110"/>
        <end position="129"/>
    </location>
</feature>
<evidence type="ECO:0000256" key="1">
    <source>
        <dbReference type="ARBA" id="ARBA00004651"/>
    </source>
</evidence>
<evidence type="ECO:0000256" key="4">
    <source>
        <dbReference type="ARBA" id="ARBA00022692"/>
    </source>
</evidence>
<comment type="similarity">
    <text evidence="2">Belongs to the chromate ion transporter (CHR) (TC 2.A.51) family.</text>
</comment>
<reference evidence="8 9" key="1">
    <citation type="journal article" date="2014" name="World J. Microbiol. Biotechnol.">
        <title>Biodiversity and physiological characteristics of Antarctic and Arctic lichens-associated bacteria.</title>
        <authorList>
            <person name="Lee Y.M."/>
            <person name="Kim E.H."/>
            <person name="Lee H.K."/>
            <person name="Hong S.G."/>
        </authorList>
    </citation>
    <scope>NUCLEOTIDE SEQUENCE [LARGE SCALE GENOMIC DNA]</scope>
    <source>
        <strain evidence="8 9">PAMC 26569</strain>
    </source>
</reference>
<evidence type="ECO:0000256" key="5">
    <source>
        <dbReference type="ARBA" id="ARBA00022989"/>
    </source>
</evidence>
<sequence length="169" mass="17772">MQICLLFGSSSLLSFGGGNAVIPQIQLRAVHTYGWITAEQFSQAFAIAQAAPGPSTLLVSAIGYQAGGIPGALLATAAMILPAWVLVYFAARFWLGAKRSRWRIAIEEGLAPIAIGLILASAIVIARSTDHGPMQYVLTVIATLVFCAVKLNPLWVMGACGLTGWALAM</sequence>
<feature type="transmembrane region" description="Helical" evidence="7">
    <location>
        <begin position="62"/>
        <end position="89"/>
    </location>
</feature>
<dbReference type="GO" id="GO:0005886">
    <property type="term" value="C:plasma membrane"/>
    <property type="evidence" value="ECO:0007669"/>
    <property type="project" value="UniProtKB-SubCell"/>
</dbReference>
<dbReference type="EMBL" id="CP053708">
    <property type="protein sequence ID" value="QKE92867.1"/>
    <property type="molecule type" value="Genomic_DNA"/>
</dbReference>
<dbReference type="InterPro" id="IPR052518">
    <property type="entry name" value="CHR_Transporter"/>
</dbReference>
<keyword evidence="9" id="KW-1185">Reference proteome</keyword>
<evidence type="ECO:0000313" key="8">
    <source>
        <dbReference type="EMBL" id="QKE92867.1"/>
    </source>
</evidence>
<protein>
    <submittedName>
        <fullName evidence="8">Chromate transporter</fullName>
    </submittedName>
</protein>
<gene>
    <name evidence="8" type="ORF">HN018_21740</name>
</gene>
<evidence type="ECO:0000256" key="2">
    <source>
        <dbReference type="ARBA" id="ARBA00005262"/>
    </source>
</evidence>
<evidence type="ECO:0000256" key="7">
    <source>
        <dbReference type="SAM" id="Phobius"/>
    </source>
</evidence>
<keyword evidence="6 7" id="KW-0472">Membrane</keyword>
<accession>A0A6M8HXD7</accession>
<name>A0A6M8HXD7_9PROT</name>
<evidence type="ECO:0000313" key="9">
    <source>
        <dbReference type="Proteomes" id="UP000500767"/>
    </source>
</evidence>
<keyword evidence="3" id="KW-1003">Cell membrane</keyword>
<proteinExistence type="inferred from homology"/>
<dbReference type="PANTHER" id="PTHR43663">
    <property type="entry name" value="CHROMATE TRANSPORT PROTEIN-RELATED"/>
    <property type="match status" value="1"/>
</dbReference>
<comment type="subcellular location">
    <subcellularLocation>
        <location evidence="1">Cell membrane</location>
        <topology evidence="1">Multi-pass membrane protein</topology>
    </subcellularLocation>
</comment>
<dbReference type="InterPro" id="IPR003370">
    <property type="entry name" value="Chromate_transpt"/>
</dbReference>
<dbReference type="Proteomes" id="UP000500767">
    <property type="component" value="Chromosome"/>
</dbReference>
<dbReference type="GO" id="GO:0015109">
    <property type="term" value="F:chromate transmembrane transporter activity"/>
    <property type="evidence" value="ECO:0007669"/>
    <property type="project" value="InterPro"/>
</dbReference>
<organism evidence="8 9">
    <name type="scientific">Lichenicola cladoniae</name>
    <dbReference type="NCBI Taxonomy" id="1484109"/>
    <lineage>
        <taxon>Bacteria</taxon>
        <taxon>Pseudomonadati</taxon>
        <taxon>Pseudomonadota</taxon>
        <taxon>Alphaproteobacteria</taxon>
        <taxon>Acetobacterales</taxon>
        <taxon>Acetobacteraceae</taxon>
        <taxon>Lichenicola</taxon>
    </lineage>
</organism>
<keyword evidence="4 7" id="KW-0812">Transmembrane</keyword>
<keyword evidence="5 7" id="KW-1133">Transmembrane helix</keyword>
<dbReference type="AlphaFoldDB" id="A0A6M8HXD7"/>